<sequence length="536" mass="59125">MSALRVTYLTLPDQAGGLLLNVGDRVIYRGVRNIMHAAIGPHHETIRYLSDREPLPADTDIAIICGTPQILNSGTVSRNVERIAEVAESDVPVKINLGAGAFYFDAFGEDRPAADRAFAERVQGAGSAGYYRRYGGFDLVTCRDMAGDAVFNTLGIAHQPMPCPGFFSALFEPRPLFRRKEQLVSVLNGTASFWNRVDADVHLFLRQLHEADPSRIFIAHDEQDMQMLDELDIPHVEFGDADSFIRYLATAESLISLRVHGALPAWTLGLDVTLLGIDRRALLGEDFGAHFNVVPLRKDADFASVLKPGLGRPRQTDDERRAWLARHLGRYVSLIRDTVRGKLGAEPPPGVPLHGSGLPEPAEPEKRPSQGRYFRSLFHSQKPDFPVETELLRSGQAHQRENGALVVTLSDKVTIAFGPYIRIPRGAWLLRARLTFEAVPPAPEPPENSILPVPPRAKMFDIKIMKGVPGRELARVTVPVAELKPGAEMTLELPFENPSDTGELETVFQIRGGPLEGAVVRIQPLRLLRREAALAG</sequence>
<dbReference type="OrthoDB" id="7241218at2"/>
<keyword evidence="3" id="KW-1185">Reference proteome</keyword>
<dbReference type="AlphaFoldDB" id="A0A2U1V7T8"/>
<protein>
    <recommendedName>
        <fullName evidence="4">Polysaccharide pyruvyl transferase domain-containing protein</fullName>
    </recommendedName>
</protein>
<evidence type="ECO:0000256" key="1">
    <source>
        <dbReference type="SAM" id="MobiDB-lite"/>
    </source>
</evidence>
<feature type="region of interest" description="Disordered" evidence="1">
    <location>
        <begin position="345"/>
        <end position="369"/>
    </location>
</feature>
<dbReference type="RefSeq" id="WP_109515590.1">
    <property type="nucleotide sequence ID" value="NZ_PDOA01000002.1"/>
</dbReference>
<dbReference type="Proteomes" id="UP000245048">
    <property type="component" value="Unassembled WGS sequence"/>
</dbReference>
<gene>
    <name evidence="2" type="ORF">CR165_03540</name>
</gene>
<evidence type="ECO:0000313" key="3">
    <source>
        <dbReference type="Proteomes" id="UP000245048"/>
    </source>
</evidence>
<organism evidence="2 3">
    <name type="scientific">Teichococcus aestuarii</name>
    <dbReference type="NCBI Taxonomy" id="568898"/>
    <lineage>
        <taxon>Bacteria</taxon>
        <taxon>Pseudomonadati</taxon>
        <taxon>Pseudomonadota</taxon>
        <taxon>Alphaproteobacteria</taxon>
        <taxon>Acetobacterales</taxon>
        <taxon>Roseomonadaceae</taxon>
        <taxon>Roseomonas</taxon>
    </lineage>
</organism>
<name>A0A2U1V7T8_9PROT</name>
<evidence type="ECO:0008006" key="4">
    <source>
        <dbReference type="Google" id="ProtNLM"/>
    </source>
</evidence>
<reference evidence="3" key="1">
    <citation type="submission" date="2017-10" db="EMBL/GenBank/DDBJ databases">
        <authorList>
            <person name="Toshchakov S.V."/>
            <person name="Goeva M.A."/>
        </authorList>
    </citation>
    <scope>NUCLEOTIDE SEQUENCE [LARGE SCALE GENOMIC DNA]</scope>
    <source>
        <strain evidence="3">JR1/69-1-13</strain>
    </source>
</reference>
<evidence type="ECO:0000313" key="2">
    <source>
        <dbReference type="EMBL" id="PWC29955.1"/>
    </source>
</evidence>
<accession>A0A2U1V7T8</accession>
<proteinExistence type="predicted"/>
<dbReference type="EMBL" id="PDOA01000002">
    <property type="protein sequence ID" value="PWC29955.1"/>
    <property type="molecule type" value="Genomic_DNA"/>
</dbReference>
<comment type="caution">
    <text evidence="2">The sequence shown here is derived from an EMBL/GenBank/DDBJ whole genome shotgun (WGS) entry which is preliminary data.</text>
</comment>